<protein>
    <recommendedName>
        <fullName evidence="1">DNA-directed RNA polymerase</fullName>
        <ecNumber evidence="1">2.7.7.6</ecNumber>
    </recommendedName>
</protein>
<dbReference type="InterPro" id="IPR007080">
    <property type="entry name" value="RNA_pol_Rpb1_1"/>
</dbReference>
<organism evidence="9 10">
    <name type="scientific">Timema podura</name>
    <name type="common">Walking stick</name>
    <dbReference type="NCBI Taxonomy" id="61482"/>
    <lineage>
        <taxon>Eukaryota</taxon>
        <taxon>Metazoa</taxon>
        <taxon>Ecdysozoa</taxon>
        <taxon>Arthropoda</taxon>
        <taxon>Hexapoda</taxon>
        <taxon>Insecta</taxon>
        <taxon>Pterygota</taxon>
        <taxon>Neoptera</taxon>
        <taxon>Polyneoptera</taxon>
        <taxon>Phasmatodea</taxon>
        <taxon>Timematodea</taxon>
        <taxon>Timematoidea</taxon>
        <taxon>Timematidae</taxon>
        <taxon>Timema</taxon>
    </lineage>
</organism>
<dbReference type="PANTHER" id="PTHR48446">
    <property type="entry name" value="DNA-DIRECTED RNA POLYMERASE SUBUNIT BETA' N-TERMINAL SECTION"/>
    <property type="match status" value="1"/>
</dbReference>
<evidence type="ECO:0000256" key="6">
    <source>
        <dbReference type="ARBA" id="ARBA00022833"/>
    </source>
</evidence>
<keyword evidence="5" id="KW-0479">Metal-binding</keyword>
<evidence type="ECO:0000256" key="3">
    <source>
        <dbReference type="ARBA" id="ARBA00022679"/>
    </source>
</evidence>
<keyword evidence="2" id="KW-0240">DNA-directed RNA polymerase</keyword>
<evidence type="ECO:0000313" key="10">
    <source>
        <dbReference type="Proteomes" id="UP001153148"/>
    </source>
</evidence>
<keyword evidence="10" id="KW-1185">Reference proteome</keyword>
<dbReference type="Gene3D" id="4.10.860.120">
    <property type="entry name" value="RNA polymerase II, clamp domain"/>
    <property type="match status" value="1"/>
</dbReference>
<dbReference type="InterPro" id="IPR044893">
    <property type="entry name" value="RNA_pol_Rpb1_clamp_domain"/>
</dbReference>
<reference evidence="9" key="1">
    <citation type="submission" date="2021-03" db="EMBL/GenBank/DDBJ databases">
        <authorList>
            <person name="Tran Van P."/>
        </authorList>
    </citation>
    <scope>NUCLEOTIDE SEQUENCE</scope>
</reference>
<sequence length="194" mass="22218">MDNMNAGVLLNVDDTIMAENESDHCIWAECISESSWMYVDYRKEEAKMTVYKSMLTPTWFYGREAWVCQEKHRSKHLAGISHVCFGVDSPHQIQQQAHLHVVAKNLYNQDTQRTPVPYGVLDRRMGTNQKDANCSTCGKGLNDCIGHYGYIDLELPVYHVGYFRAVITVLQTICKLVCPGMYDSPPRMSLQEFQ</sequence>
<proteinExistence type="predicted"/>
<evidence type="ECO:0000256" key="2">
    <source>
        <dbReference type="ARBA" id="ARBA00022478"/>
    </source>
</evidence>
<evidence type="ECO:0000256" key="4">
    <source>
        <dbReference type="ARBA" id="ARBA00022695"/>
    </source>
</evidence>
<name>A0ABN7NE02_TIMPD</name>
<dbReference type="EC" id="2.7.7.6" evidence="1"/>
<evidence type="ECO:0000256" key="5">
    <source>
        <dbReference type="ARBA" id="ARBA00022723"/>
    </source>
</evidence>
<keyword evidence="7" id="KW-0804">Transcription</keyword>
<evidence type="ECO:0000259" key="8">
    <source>
        <dbReference type="Pfam" id="PF04997"/>
    </source>
</evidence>
<dbReference type="Pfam" id="PF04997">
    <property type="entry name" value="RNA_pol_Rpb1_1"/>
    <property type="match status" value="1"/>
</dbReference>
<keyword evidence="3" id="KW-0808">Transferase</keyword>
<evidence type="ECO:0000256" key="1">
    <source>
        <dbReference type="ARBA" id="ARBA00012418"/>
    </source>
</evidence>
<comment type="caution">
    <text evidence="9">The sequence shown here is derived from an EMBL/GenBank/DDBJ whole genome shotgun (WGS) entry which is preliminary data.</text>
</comment>
<dbReference type="InterPro" id="IPR015700">
    <property type="entry name" value="RPC1"/>
</dbReference>
<dbReference type="SUPFAM" id="SSF64484">
    <property type="entry name" value="beta and beta-prime subunits of DNA dependent RNA-polymerase"/>
    <property type="match status" value="1"/>
</dbReference>
<keyword evidence="4" id="KW-0548">Nucleotidyltransferase</keyword>
<dbReference type="EMBL" id="CAJPIN010000964">
    <property type="protein sequence ID" value="CAG2054085.1"/>
    <property type="molecule type" value="Genomic_DNA"/>
</dbReference>
<gene>
    <name evidence="9" type="ORF">TPAB3V08_LOCUS1124</name>
</gene>
<dbReference type="Proteomes" id="UP001153148">
    <property type="component" value="Unassembled WGS sequence"/>
</dbReference>
<evidence type="ECO:0000256" key="7">
    <source>
        <dbReference type="ARBA" id="ARBA00023163"/>
    </source>
</evidence>
<dbReference type="PANTHER" id="PTHR48446:SF1">
    <property type="entry name" value="DNA-DIRECTED RNA POLYMERASE SUBUNIT BETA' N-TERMINAL SECTION"/>
    <property type="match status" value="1"/>
</dbReference>
<accession>A0ABN7NE02</accession>
<feature type="domain" description="RNA polymerase Rpb1" evidence="8">
    <location>
        <begin position="79"/>
        <end position="176"/>
    </location>
</feature>
<keyword evidence="6" id="KW-0862">Zinc</keyword>
<evidence type="ECO:0000313" key="9">
    <source>
        <dbReference type="EMBL" id="CAG2054085.1"/>
    </source>
</evidence>